<dbReference type="InterPro" id="IPR016181">
    <property type="entry name" value="Acyl_CoA_acyltransferase"/>
</dbReference>
<keyword evidence="2" id="KW-0012">Acyltransferase</keyword>
<dbReference type="EMBL" id="BAFE01000091">
    <property type="protein sequence ID" value="GAB49714.1"/>
    <property type="molecule type" value="Genomic_DNA"/>
</dbReference>
<keyword evidence="1" id="KW-0808">Transferase</keyword>
<keyword evidence="5" id="KW-1185">Reference proteome</keyword>
<proteinExistence type="predicted"/>
<dbReference type="AlphaFoldDB" id="H5UVF6"/>
<evidence type="ECO:0000313" key="4">
    <source>
        <dbReference type="EMBL" id="GAB49714.1"/>
    </source>
</evidence>
<evidence type="ECO:0000256" key="1">
    <source>
        <dbReference type="ARBA" id="ARBA00022679"/>
    </source>
</evidence>
<dbReference type="Gene3D" id="3.40.630.30">
    <property type="match status" value="1"/>
</dbReference>
<dbReference type="eggNOG" id="COG1247">
    <property type="taxonomic scope" value="Bacteria"/>
</dbReference>
<dbReference type="CDD" id="cd04301">
    <property type="entry name" value="NAT_SF"/>
    <property type="match status" value="1"/>
</dbReference>
<evidence type="ECO:0000313" key="5">
    <source>
        <dbReference type="Proteomes" id="UP000004367"/>
    </source>
</evidence>
<comment type="caution">
    <text evidence="4">The sequence shown here is derived from an EMBL/GenBank/DDBJ whole genome shotgun (WGS) entry which is preliminary data.</text>
</comment>
<dbReference type="SUPFAM" id="SSF55729">
    <property type="entry name" value="Acyl-CoA N-acyltransferases (Nat)"/>
    <property type="match status" value="1"/>
</dbReference>
<evidence type="ECO:0000259" key="3">
    <source>
        <dbReference type="PROSITE" id="PS51186"/>
    </source>
</evidence>
<organism evidence="4 5">
    <name type="scientific">Mobilicoccus pelagius NBRC 104925</name>
    <dbReference type="NCBI Taxonomy" id="1089455"/>
    <lineage>
        <taxon>Bacteria</taxon>
        <taxon>Bacillati</taxon>
        <taxon>Actinomycetota</taxon>
        <taxon>Actinomycetes</taxon>
        <taxon>Micrococcales</taxon>
        <taxon>Dermatophilaceae</taxon>
        <taxon>Mobilicoccus</taxon>
    </lineage>
</organism>
<reference evidence="4 5" key="1">
    <citation type="submission" date="2012-02" db="EMBL/GenBank/DDBJ databases">
        <title>Whole genome shotgun sequence of Mobilicoccus pelagius NBRC 104925.</title>
        <authorList>
            <person name="Yoshida Y."/>
            <person name="Hosoyama A."/>
            <person name="Tsuchikane K."/>
            <person name="Katsumata H."/>
            <person name="Yamazaki S."/>
            <person name="Fujita N."/>
        </authorList>
    </citation>
    <scope>NUCLEOTIDE SEQUENCE [LARGE SCALE GENOMIC DNA]</scope>
    <source>
        <strain evidence="4 5">NBRC 104925</strain>
    </source>
</reference>
<evidence type="ECO:0000256" key="2">
    <source>
        <dbReference type="ARBA" id="ARBA00023315"/>
    </source>
</evidence>
<dbReference type="OrthoDB" id="5243635at2"/>
<feature type="domain" description="N-acetyltransferase" evidence="3">
    <location>
        <begin position="16"/>
        <end position="170"/>
    </location>
</feature>
<dbReference type="PROSITE" id="PS51186">
    <property type="entry name" value="GNAT"/>
    <property type="match status" value="1"/>
</dbReference>
<dbReference type="Proteomes" id="UP000004367">
    <property type="component" value="Unassembled WGS sequence"/>
</dbReference>
<dbReference type="InterPro" id="IPR000182">
    <property type="entry name" value="GNAT_dom"/>
</dbReference>
<dbReference type="InterPro" id="IPR050832">
    <property type="entry name" value="Bact_Acetyltransf"/>
</dbReference>
<dbReference type="Pfam" id="PF00583">
    <property type="entry name" value="Acetyltransf_1"/>
    <property type="match status" value="1"/>
</dbReference>
<dbReference type="GO" id="GO:0016747">
    <property type="term" value="F:acyltransferase activity, transferring groups other than amino-acyl groups"/>
    <property type="evidence" value="ECO:0007669"/>
    <property type="project" value="InterPro"/>
</dbReference>
<name>H5UVF6_9MICO</name>
<accession>H5UVF6</accession>
<gene>
    <name evidence="4" type="ORF">MOPEL_132_00800</name>
</gene>
<protein>
    <recommendedName>
        <fullName evidence="3">N-acetyltransferase domain-containing protein</fullName>
    </recommendedName>
</protein>
<sequence>MTPEVDAPLHDDVGPVVVRPADGNDLEGVVAVGRAAWHRTYQSLYPPELVELFIDKWWTPAANVPSIRAGRTLVADRDGEIVGMLSYGASDGRFIVWKIYVHPDAQGHGIGGRLLAAVEERALGHDAVYLSFTAGNDHAEAFALAHGFVHDSREEQNGLPDLVWMRRDLERKDMR</sequence>
<dbReference type="PANTHER" id="PTHR43877:SF2">
    <property type="entry name" value="AMINOALKYLPHOSPHONATE N-ACETYLTRANSFERASE-RELATED"/>
    <property type="match status" value="1"/>
</dbReference>
<dbReference type="STRING" id="1089455.MOPEL_132_00800"/>
<dbReference type="PANTHER" id="PTHR43877">
    <property type="entry name" value="AMINOALKYLPHOSPHONATE N-ACETYLTRANSFERASE-RELATED-RELATED"/>
    <property type="match status" value="1"/>
</dbReference>